<dbReference type="InterPro" id="IPR042228">
    <property type="entry name" value="Dynein_linker_3"/>
</dbReference>
<name>A0A1C3L158_PLAMA</name>
<dbReference type="GO" id="GO:0051959">
    <property type="term" value="F:dynein light intermediate chain binding"/>
    <property type="evidence" value="ECO:0007669"/>
    <property type="project" value="InterPro"/>
</dbReference>
<proteinExistence type="predicted"/>
<dbReference type="GO" id="GO:0030286">
    <property type="term" value="C:dynein complex"/>
    <property type="evidence" value="ECO:0007669"/>
    <property type="project" value="InterPro"/>
</dbReference>
<dbReference type="VEuPathDB" id="PlasmoDB:PmUG01_12051100"/>
<accession>A0A1C3L158</accession>
<dbReference type="GO" id="GO:0007018">
    <property type="term" value="P:microtubule-based movement"/>
    <property type="evidence" value="ECO:0007669"/>
    <property type="project" value="InterPro"/>
</dbReference>
<gene>
    <name evidence="2" type="primary">PmlGA01_120044700</name>
    <name evidence="2" type="ORF">PMLGA01_120044700</name>
</gene>
<dbReference type="Gene3D" id="1.20.140.100">
    <property type="entry name" value="Dynein heavy chain, N-terminal domain 2"/>
    <property type="match status" value="1"/>
</dbReference>
<dbReference type="InterPro" id="IPR026983">
    <property type="entry name" value="DHC"/>
</dbReference>
<dbReference type="InterPro" id="IPR013602">
    <property type="entry name" value="Dynein_heavy_linker"/>
</dbReference>
<dbReference type="AlphaFoldDB" id="A0A1C3L158"/>
<dbReference type="Proteomes" id="UP000219799">
    <property type="component" value="Chromosome 12"/>
</dbReference>
<dbReference type="EMBL" id="LT594500">
    <property type="protein sequence ID" value="SBT80281.1"/>
    <property type="molecule type" value="Genomic_DNA"/>
</dbReference>
<dbReference type="InterPro" id="IPR042222">
    <property type="entry name" value="Dynein_2_N"/>
</dbReference>
<evidence type="ECO:0000313" key="3">
    <source>
        <dbReference type="Proteomes" id="UP000219799"/>
    </source>
</evidence>
<evidence type="ECO:0000259" key="1">
    <source>
        <dbReference type="Pfam" id="PF08393"/>
    </source>
</evidence>
<reference evidence="2 3" key="1">
    <citation type="submission" date="2016-06" db="EMBL/GenBank/DDBJ databases">
        <authorList>
            <consortium name="Pathogen Informatics"/>
        </authorList>
    </citation>
    <scope>NUCLEOTIDE SEQUENCE [LARGE SCALE GENOMIC DNA]</scope>
    <source>
        <strain evidence="2">PmlGA01</strain>
    </source>
</reference>
<evidence type="ECO:0000313" key="2">
    <source>
        <dbReference type="EMBL" id="SBT80281.1"/>
    </source>
</evidence>
<dbReference type="Gene3D" id="3.20.180.20">
    <property type="entry name" value="Dynein heavy chain, N-terminal domain 2"/>
    <property type="match status" value="1"/>
</dbReference>
<dbReference type="Pfam" id="PF08393">
    <property type="entry name" value="DHC_N2"/>
    <property type="match status" value="1"/>
</dbReference>
<protein>
    <submittedName>
        <fullName evidence="2">Dynein beta chain, putative</fullName>
    </submittedName>
</protein>
<organism evidence="2 3">
    <name type="scientific">Plasmodium malariae</name>
    <dbReference type="NCBI Taxonomy" id="5858"/>
    <lineage>
        <taxon>Eukaryota</taxon>
        <taxon>Sar</taxon>
        <taxon>Alveolata</taxon>
        <taxon>Apicomplexa</taxon>
        <taxon>Aconoidasida</taxon>
        <taxon>Haemosporida</taxon>
        <taxon>Plasmodiidae</taxon>
        <taxon>Plasmodium</taxon>
        <taxon>Plasmodium (Plasmodium)</taxon>
    </lineage>
</organism>
<sequence length="356" mass="43004">MQFLDIFELFLINMKRRNTWEIYKELKNNVGKLKFSLYLVEILTNECMKYRHFKEIELKTNIQWNLNNITLNDIIEHKLYKEIKFITILYNNAEKELFIENNLKNIINKYENMKLSVKNNKSSFLIQDTDNIFNNINEDLFLLNNIKVYNFDINFLKKTEKWEGILGNLYDNLEIIYFIQNKNEYIKSILSCSEEMKEELKKIHEEYNVCNQRFIKVVKSFENSYILDKINNNDNVHIFLQIQKQLNFIEKSLESYLEKKKSSFPRFYFLSNKEILEILGIHKNPMMLKKKIEKIFSSIHSIDFVLSEKKIYFQKNNSKCISVNEYNYNNHQNNYTTGFASKKNAKNSSNYYNKDK</sequence>
<dbReference type="GO" id="GO:0045505">
    <property type="term" value="F:dynein intermediate chain binding"/>
    <property type="evidence" value="ECO:0007669"/>
    <property type="project" value="InterPro"/>
</dbReference>
<dbReference type="PANTHER" id="PTHR45703">
    <property type="entry name" value="DYNEIN HEAVY CHAIN"/>
    <property type="match status" value="1"/>
</dbReference>
<feature type="domain" description="Dynein heavy chain linker" evidence="1">
    <location>
        <begin position="16"/>
        <end position="311"/>
    </location>
</feature>